<proteinExistence type="predicted"/>
<sequence length="71" mass="8476">MANRLSDIHRKYEDIIRSDMPPYEKDKALARLMTDMEREFHVPALKNEQWEAENKPIIALYRVISESRTTL</sequence>
<keyword evidence="3" id="KW-1185">Reference proteome</keyword>
<keyword evidence="2" id="KW-0614">Plasmid</keyword>
<dbReference type="EMBL" id="CP104066">
    <property type="protein sequence ID" value="WAH39567.1"/>
    <property type="molecule type" value="Genomic_DNA"/>
</dbReference>
<reference evidence="2" key="1">
    <citation type="submission" date="2022-08" db="EMBL/GenBank/DDBJ databases">
        <title>Alicyclobacillus dauci DSM2870, complete genome.</title>
        <authorList>
            <person name="Wang Q."/>
            <person name="Cai R."/>
            <person name="Wang Z."/>
        </authorList>
    </citation>
    <scope>NUCLEOTIDE SEQUENCE</scope>
    <source>
        <strain evidence="2">DSM 28700</strain>
        <plasmid evidence="2">unnamed2</plasmid>
    </source>
</reference>
<evidence type="ECO:0000313" key="2">
    <source>
        <dbReference type="EMBL" id="WAH39567.1"/>
    </source>
</evidence>
<evidence type="ECO:0000313" key="3">
    <source>
        <dbReference type="Proteomes" id="UP001164803"/>
    </source>
</evidence>
<organism evidence="2 3">
    <name type="scientific">Alicyclobacillus dauci</name>
    <dbReference type="NCBI Taxonomy" id="1475485"/>
    <lineage>
        <taxon>Bacteria</taxon>
        <taxon>Bacillati</taxon>
        <taxon>Bacillota</taxon>
        <taxon>Bacilli</taxon>
        <taxon>Bacillales</taxon>
        <taxon>Alicyclobacillaceae</taxon>
        <taxon>Alicyclobacillus</taxon>
    </lineage>
</organism>
<name>A0ABY6Z9L1_9BACL</name>
<evidence type="ECO:0000313" key="1">
    <source>
        <dbReference type="EMBL" id="WAH39507.1"/>
    </source>
</evidence>
<geneLocation type="plasmid" evidence="2 3">
    <name>unnamed2</name>
</geneLocation>
<dbReference type="EMBL" id="CP104066">
    <property type="protein sequence ID" value="WAH39507.1"/>
    <property type="molecule type" value="Genomic_DNA"/>
</dbReference>
<gene>
    <name evidence="2" type="ORF">NZD86_24080</name>
    <name evidence="1" type="ORF">NZD86_24380</name>
</gene>
<dbReference type="Proteomes" id="UP001164803">
    <property type="component" value="Plasmid unnamed2"/>
</dbReference>
<accession>A0ABY6Z9L1</accession>
<protein>
    <submittedName>
        <fullName evidence="2">Uncharacterized protein</fullName>
    </submittedName>
</protein>
<dbReference type="RefSeq" id="WP_268047150.1">
    <property type="nucleotide sequence ID" value="NZ_CP104066.1"/>
</dbReference>